<evidence type="ECO:0000256" key="1">
    <source>
        <dbReference type="SAM" id="MobiDB-lite"/>
    </source>
</evidence>
<feature type="compositionally biased region" description="Low complexity" evidence="1">
    <location>
        <begin position="139"/>
        <end position="148"/>
    </location>
</feature>
<feature type="region of interest" description="Disordered" evidence="1">
    <location>
        <begin position="83"/>
        <end position="148"/>
    </location>
</feature>
<name>A0A0N7KLJ7_ORYSJ</name>
<reference evidence="3" key="1">
    <citation type="journal article" date="2005" name="Nature">
        <title>The map-based sequence of the rice genome.</title>
        <authorList>
            <consortium name="International rice genome sequencing project (IRGSP)"/>
            <person name="Matsumoto T."/>
            <person name="Wu J."/>
            <person name="Kanamori H."/>
            <person name="Katayose Y."/>
            <person name="Fujisawa M."/>
            <person name="Namiki N."/>
            <person name="Mizuno H."/>
            <person name="Yamamoto K."/>
            <person name="Antonio B.A."/>
            <person name="Baba T."/>
            <person name="Sakata K."/>
            <person name="Nagamura Y."/>
            <person name="Aoki H."/>
            <person name="Arikawa K."/>
            <person name="Arita K."/>
            <person name="Bito T."/>
            <person name="Chiden Y."/>
            <person name="Fujitsuka N."/>
            <person name="Fukunaka R."/>
            <person name="Hamada M."/>
            <person name="Harada C."/>
            <person name="Hayashi A."/>
            <person name="Hijishita S."/>
            <person name="Honda M."/>
            <person name="Hosokawa S."/>
            <person name="Ichikawa Y."/>
            <person name="Idonuma A."/>
            <person name="Iijima M."/>
            <person name="Ikeda M."/>
            <person name="Ikeno M."/>
            <person name="Ito K."/>
            <person name="Ito S."/>
            <person name="Ito T."/>
            <person name="Ito Y."/>
            <person name="Ito Y."/>
            <person name="Iwabuchi A."/>
            <person name="Kamiya K."/>
            <person name="Karasawa W."/>
            <person name="Kurita K."/>
            <person name="Katagiri S."/>
            <person name="Kikuta A."/>
            <person name="Kobayashi H."/>
            <person name="Kobayashi N."/>
            <person name="Machita K."/>
            <person name="Maehara T."/>
            <person name="Masukawa M."/>
            <person name="Mizubayashi T."/>
            <person name="Mukai Y."/>
            <person name="Nagasaki H."/>
            <person name="Nagata Y."/>
            <person name="Naito S."/>
            <person name="Nakashima M."/>
            <person name="Nakama Y."/>
            <person name="Nakamichi Y."/>
            <person name="Nakamura M."/>
            <person name="Meguro A."/>
            <person name="Negishi M."/>
            <person name="Ohta I."/>
            <person name="Ohta T."/>
            <person name="Okamoto M."/>
            <person name="Ono N."/>
            <person name="Saji S."/>
            <person name="Sakaguchi M."/>
            <person name="Sakai K."/>
            <person name="Shibata M."/>
            <person name="Shimokawa T."/>
            <person name="Song J."/>
            <person name="Takazaki Y."/>
            <person name="Terasawa K."/>
            <person name="Tsugane M."/>
            <person name="Tsuji K."/>
            <person name="Ueda S."/>
            <person name="Waki K."/>
            <person name="Yamagata H."/>
            <person name="Yamamoto M."/>
            <person name="Yamamoto S."/>
            <person name="Yamane H."/>
            <person name="Yoshiki S."/>
            <person name="Yoshihara R."/>
            <person name="Yukawa K."/>
            <person name="Zhong H."/>
            <person name="Yano M."/>
            <person name="Yuan Q."/>
            <person name="Ouyang S."/>
            <person name="Liu J."/>
            <person name="Jones K.M."/>
            <person name="Gansberger K."/>
            <person name="Moffat K."/>
            <person name="Hill J."/>
            <person name="Bera J."/>
            <person name="Fadrosh D."/>
            <person name="Jin S."/>
            <person name="Johri S."/>
            <person name="Kim M."/>
            <person name="Overton L."/>
            <person name="Reardon M."/>
            <person name="Tsitrin T."/>
            <person name="Vuong H."/>
            <person name="Weaver B."/>
            <person name="Ciecko A."/>
            <person name="Tallon L."/>
            <person name="Jackson J."/>
            <person name="Pai G."/>
            <person name="Aken S.V."/>
            <person name="Utterback T."/>
            <person name="Reidmuller S."/>
            <person name="Feldblyum T."/>
            <person name="Hsiao J."/>
            <person name="Zismann V."/>
            <person name="Iobst S."/>
            <person name="de Vazeille A.R."/>
            <person name="Buell C.R."/>
            <person name="Ying K."/>
            <person name="Li Y."/>
            <person name="Lu T."/>
            <person name="Huang Y."/>
            <person name="Zhao Q."/>
            <person name="Feng Q."/>
            <person name="Zhang L."/>
            <person name="Zhu J."/>
            <person name="Weng Q."/>
            <person name="Mu J."/>
            <person name="Lu Y."/>
            <person name="Fan D."/>
            <person name="Liu Y."/>
            <person name="Guan J."/>
            <person name="Zhang Y."/>
            <person name="Yu S."/>
            <person name="Liu X."/>
            <person name="Zhang Y."/>
            <person name="Hong G."/>
            <person name="Han B."/>
            <person name="Choisne N."/>
            <person name="Demange N."/>
            <person name="Orjeda G."/>
            <person name="Samain S."/>
            <person name="Cattolico L."/>
            <person name="Pelletier E."/>
            <person name="Couloux A."/>
            <person name="Segurens B."/>
            <person name="Wincker P."/>
            <person name="D'Hont A."/>
            <person name="Scarpelli C."/>
            <person name="Weissenbach J."/>
            <person name="Salanoubat M."/>
            <person name="Quetier F."/>
            <person name="Yu Y."/>
            <person name="Kim H.R."/>
            <person name="Rambo T."/>
            <person name="Currie J."/>
            <person name="Collura K."/>
            <person name="Luo M."/>
            <person name="Yang T."/>
            <person name="Ammiraju J.S.S."/>
            <person name="Engler F."/>
            <person name="Soderlund C."/>
            <person name="Wing R.A."/>
            <person name="Palmer L.E."/>
            <person name="de la Bastide M."/>
            <person name="Spiegel L."/>
            <person name="Nascimento L."/>
            <person name="Zutavern T."/>
            <person name="O'Shaughnessy A."/>
            <person name="Dike S."/>
            <person name="Dedhia N."/>
            <person name="Preston R."/>
            <person name="Balija V."/>
            <person name="McCombie W.R."/>
            <person name="Chow T."/>
            <person name="Chen H."/>
            <person name="Chung M."/>
            <person name="Chen C."/>
            <person name="Shaw J."/>
            <person name="Wu H."/>
            <person name="Hsiao K."/>
            <person name="Chao Y."/>
            <person name="Chu M."/>
            <person name="Cheng C."/>
            <person name="Hour A."/>
            <person name="Lee P."/>
            <person name="Lin S."/>
            <person name="Lin Y."/>
            <person name="Liou J."/>
            <person name="Liu S."/>
            <person name="Hsing Y."/>
            <person name="Raghuvanshi S."/>
            <person name="Mohanty A."/>
            <person name="Bharti A.K."/>
            <person name="Gaur A."/>
            <person name="Gupta V."/>
            <person name="Kumar D."/>
            <person name="Ravi V."/>
            <person name="Vij S."/>
            <person name="Kapur A."/>
            <person name="Khurana P."/>
            <person name="Khurana P."/>
            <person name="Khurana J.P."/>
            <person name="Tyagi A.K."/>
            <person name="Gaikwad K."/>
            <person name="Singh A."/>
            <person name="Dalal V."/>
            <person name="Srivastava S."/>
            <person name="Dixit A."/>
            <person name="Pal A.K."/>
            <person name="Ghazi I.A."/>
            <person name="Yadav M."/>
            <person name="Pandit A."/>
            <person name="Bhargava A."/>
            <person name="Sureshbabu K."/>
            <person name="Batra K."/>
            <person name="Sharma T.R."/>
            <person name="Mohapatra T."/>
            <person name="Singh N.K."/>
            <person name="Messing J."/>
            <person name="Nelson A.B."/>
            <person name="Fuks G."/>
            <person name="Kavchok S."/>
            <person name="Keizer G."/>
            <person name="Linton E."/>
            <person name="Llaca V."/>
            <person name="Song R."/>
            <person name="Tanyolac B."/>
            <person name="Young S."/>
            <person name="Ho-Il K."/>
            <person name="Hahn J.H."/>
            <person name="Sangsakoo G."/>
            <person name="Vanavichit A."/>
            <person name="de Mattos Luiz.A.T."/>
            <person name="Zimmer P.D."/>
            <person name="Malone G."/>
            <person name="Dellagostin O."/>
            <person name="de Oliveira A.C."/>
            <person name="Bevan M."/>
            <person name="Bancroft I."/>
            <person name="Minx P."/>
            <person name="Cordum H."/>
            <person name="Wilson R."/>
            <person name="Cheng Z."/>
            <person name="Jin W."/>
            <person name="Jiang J."/>
            <person name="Leong S.A."/>
            <person name="Iwama H."/>
            <person name="Gojobori T."/>
            <person name="Itoh T."/>
            <person name="Niimura Y."/>
            <person name="Fujii Y."/>
            <person name="Habara T."/>
            <person name="Sakai H."/>
            <person name="Sato Y."/>
            <person name="Wilson G."/>
            <person name="Kumar K."/>
            <person name="McCouch S."/>
            <person name="Juretic N."/>
            <person name="Hoen D."/>
            <person name="Wright S."/>
            <person name="Bruskiewich R."/>
            <person name="Bureau T."/>
            <person name="Miyao A."/>
            <person name="Hirochika H."/>
            <person name="Nishikawa T."/>
            <person name="Kadowaki K."/>
            <person name="Sugiura M."/>
            <person name="Burr B."/>
            <person name="Sasaki T."/>
        </authorList>
    </citation>
    <scope>NUCLEOTIDE SEQUENCE [LARGE SCALE GENOMIC DNA]</scope>
    <source>
        <strain evidence="3">cv. Nipponbare</strain>
    </source>
</reference>
<dbReference type="InParanoid" id="A0A0N7KLJ7"/>
<keyword evidence="3" id="KW-1185">Reference proteome</keyword>
<evidence type="ECO:0000313" key="3">
    <source>
        <dbReference type="Proteomes" id="UP000059680"/>
    </source>
</evidence>
<accession>A0A0N7KLJ7</accession>
<feature type="compositionally biased region" description="Low complexity" evidence="1">
    <location>
        <begin position="87"/>
        <end position="106"/>
    </location>
</feature>
<reference evidence="2 3" key="2">
    <citation type="journal article" date="2013" name="Plant Cell Physiol.">
        <title>Rice Annotation Project Database (RAP-DB): an integrative and interactive database for rice genomics.</title>
        <authorList>
            <person name="Sakai H."/>
            <person name="Lee S.S."/>
            <person name="Tanaka T."/>
            <person name="Numa H."/>
            <person name="Kim J."/>
            <person name="Kawahara Y."/>
            <person name="Wakimoto H."/>
            <person name="Yang C.C."/>
            <person name="Iwamoto M."/>
            <person name="Abe T."/>
            <person name="Yamada Y."/>
            <person name="Muto A."/>
            <person name="Inokuchi H."/>
            <person name="Ikemura T."/>
            <person name="Matsumoto T."/>
            <person name="Sasaki T."/>
            <person name="Itoh T."/>
        </authorList>
    </citation>
    <scope>NUCLEOTIDE SEQUENCE [LARGE SCALE GENOMIC DNA]</scope>
    <source>
        <strain evidence="3">cv. Nipponbare</strain>
    </source>
</reference>
<dbReference type="Gramene" id="Os06t0153100-01">
    <property type="protein sequence ID" value="Os06t0153100-01"/>
    <property type="gene ID" value="Os06g0153100"/>
</dbReference>
<dbReference type="Proteomes" id="UP000059680">
    <property type="component" value="Chromosome 6"/>
</dbReference>
<dbReference type="AlphaFoldDB" id="A0A0N7KLJ7"/>
<dbReference type="PaxDb" id="39947-A0A0N7KLJ7"/>
<feature type="compositionally biased region" description="Basic residues" evidence="1">
    <location>
        <begin position="129"/>
        <end position="138"/>
    </location>
</feature>
<evidence type="ECO:0000313" key="2">
    <source>
        <dbReference type="EMBL" id="BAS96209.1"/>
    </source>
</evidence>
<dbReference type="EMBL" id="AP014962">
    <property type="protein sequence ID" value="BAS96209.1"/>
    <property type="molecule type" value="Genomic_DNA"/>
</dbReference>
<feature type="non-terminal residue" evidence="2">
    <location>
        <position position="148"/>
    </location>
</feature>
<gene>
    <name evidence="2" type="ordered locus">Os06g0153100</name>
    <name evidence="2" type="ORF">OSNPB_060153100</name>
</gene>
<organism evidence="2 3">
    <name type="scientific">Oryza sativa subsp. japonica</name>
    <name type="common">Rice</name>
    <dbReference type="NCBI Taxonomy" id="39947"/>
    <lineage>
        <taxon>Eukaryota</taxon>
        <taxon>Viridiplantae</taxon>
        <taxon>Streptophyta</taxon>
        <taxon>Embryophyta</taxon>
        <taxon>Tracheophyta</taxon>
        <taxon>Spermatophyta</taxon>
        <taxon>Magnoliopsida</taxon>
        <taxon>Liliopsida</taxon>
        <taxon>Poales</taxon>
        <taxon>Poaceae</taxon>
        <taxon>BOP clade</taxon>
        <taxon>Oryzoideae</taxon>
        <taxon>Oryzeae</taxon>
        <taxon>Oryzinae</taxon>
        <taxon>Oryza</taxon>
        <taxon>Oryza sativa</taxon>
    </lineage>
</organism>
<feature type="compositionally biased region" description="Low complexity" evidence="1">
    <location>
        <begin position="114"/>
        <end position="126"/>
    </location>
</feature>
<proteinExistence type="predicted"/>
<sequence length="148" mass="16247">EDDELSLLLRCSVQPVAAPLLLRMKSGKGAHRSENIFWETTMESTIFLVDDNSSSSCAGGGDDDYHYLDACFLCKRDITSTATSSCTRGTWRSAATTAGRTRWTWTPRSPPSSAATARCNAAAGTGRPPPRRRRRRHSAPTTRRASLR</sequence>
<reference evidence="2 3" key="3">
    <citation type="journal article" date="2013" name="Rice">
        <title>Improvement of the Oryza sativa Nipponbare reference genome using next generation sequence and optical map data.</title>
        <authorList>
            <person name="Kawahara Y."/>
            <person name="de la Bastide M."/>
            <person name="Hamilton J.P."/>
            <person name="Kanamori H."/>
            <person name="McCombie W.R."/>
            <person name="Ouyang S."/>
            <person name="Schwartz D.C."/>
            <person name="Tanaka T."/>
            <person name="Wu J."/>
            <person name="Zhou S."/>
            <person name="Childs K.L."/>
            <person name="Davidson R.M."/>
            <person name="Lin H."/>
            <person name="Quesada-Ocampo L."/>
            <person name="Vaillancourt B."/>
            <person name="Sakai H."/>
            <person name="Lee S.S."/>
            <person name="Kim J."/>
            <person name="Numa H."/>
            <person name="Itoh T."/>
            <person name="Buell C.R."/>
            <person name="Matsumoto T."/>
        </authorList>
    </citation>
    <scope>NUCLEOTIDE SEQUENCE [LARGE SCALE GENOMIC DNA]</scope>
    <source>
        <strain evidence="3">cv. Nipponbare</strain>
    </source>
</reference>
<protein>
    <submittedName>
        <fullName evidence="2">Os06g0153100 protein</fullName>
    </submittedName>
</protein>